<dbReference type="Gene3D" id="3.30.200.20">
    <property type="entry name" value="Phosphorylase Kinase, domain 1"/>
    <property type="match status" value="1"/>
</dbReference>
<evidence type="ECO:0000259" key="8">
    <source>
        <dbReference type="PROSITE" id="PS50011"/>
    </source>
</evidence>
<dbReference type="RefSeq" id="WP_151593526.1">
    <property type="nucleotide sequence ID" value="NZ_WBMS02000007.1"/>
</dbReference>
<keyword evidence="1" id="KW-0808">Transferase</keyword>
<reference evidence="9" key="1">
    <citation type="submission" date="2019-12" db="EMBL/GenBank/DDBJ databases">
        <title>Actinomadura physcomitrii sp. nov., a novel actinomycete isolated from moss [Physcomitrium sphaericum (Ludw) Fuernr].</title>
        <authorList>
            <person name="Zhuang X."/>
        </authorList>
    </citation>
    <scope>NUCLEOTIDE SEQUENCE [LARGE SCALE GENOMIC DNA]</scope>
    <source>
        <strain evidence="9">LD22</strain>
    </source>
</reference>
<gene>
    <name evidence="9" type="ORF">F8568_011585</name>
</gene>
<proteinExistence type="predicted"/>
<dbReference type="Pfam" id="PF07676">
    <property type="entry name" value="PD40"/>
    <property type="match status" value="4"/>
</dbReference>
<keyword evidence="3 9" id="KW-0418">Kinase</keyword>
<organism evidence="9 10">
    <name type="scientific">Actinomadura physcomitrii</name>
    <dbReference type="NCBI Taxonomy" id="2650748"/>
    <lineage>
        <taxon>Bacteria</taxon>
        <taxon>Bacillati</taxon>
        <taxon>Actinomycetota</taxon>
        <taxon>Actinomycetes</taxon>
        <taxon>Streptosporangiales</taxon>
        <taxon>Thermomonosporaceae</taxon>
        <taxon>Actinomadura</taxon>
    </lineage>
</organism>
<feature type="domain" description="Protein kinase" evidence="8">
    <location>
        <begin position="29"/>
        <end position="279"/>
    </location>
</feature>
<dbReference type="Gene3D" id="1.10.510.10">
    <property type="entry name" value="Transferase(Phosphotransferase) domain 1"/>
    <property type="match status" value="1"/>
</dbReference>
<evidence type="ECO:0000256" key="4">
    <source>
        <dbReference type="ARBA" id="ARBA00022840"/>
    </source>
</evidence>
<dbReference type="AlphaFoldDB" id="A0A6I4M5D5"/>
<feature type="region of interest" description="Disordered" evidence="6">
    <location>
        <begin position="289"/>
        <end position="383"/>
    </location>
</feature>
<feature type="transmembrane region" description="Helical" evidence="7">
    <location>
        <begin position="390"/>
        <end position="409"/>
    </location>
</feature>
<feature type="binding site" evidence="5">
    <location>
        <position position="57"/>
    </location>
    <ligand>
        <name>ATP</name>
        <dbReference type="ChEBI" id="CHEBI:30616"/>
    </ligand>
</feature>
<evidence type="ECO:0000256" key="2">
    <source>
        <dbReference type="ARBA" id="ARBA00022741"/>
    </source>
</evidence>
<dbReference type="Pfam" id="PF00069">
    <property type="entry name" value="Pkinase"/>
    <property type="match status" value="1"/>
</dbReference>
<evidence type="ECO:0000256" key="3">
    <source>
        <dbReference type="ARBA" id="ARBA00022777"/>
    </source>
</evidence>
<evidence type="ECO:0000256" key="1">
    <source>
        <dbReference type="ARBA" id="ARBA00022679"/>
    </source>
</evidence>
<evidence type="ECO:0000313" key="10">
    <source>
        <dbReference type="Proteomes" id="UP000462055"/>
    </source>
</evidence>
<dbReference type="PROSITE" id="PS00107">
    <property type="entry name" value="PROTEIN_KINASE_ATP"/>
    <property type="match status" value="1"/>
</dbReference>
<dbReference type="CDD" id="cd14014">
    <property type="entry name" value="STKc_PknB_like"/>
    <property type="match status" value="1"/>
</dbReference>
<dbReference type="Proteomes" id="UP000462055">
    <property type="component" value="Unassembled WGS sequence"/>
</dbReference>
<dbReference type="PANTHER" id="PTHR43289:SF34">
    <property type="entry name" value="SERINE_THREONINE-PROTEIN KINASE YBDM-RELATED"/>
    <property type="match status" value="1"/>
</dbReference>
<keyword evidence="4 5" id="KW-0067">ATP-binding</keyword>
<feature type="compositionally biased region" description="Low complexity" evidence="6">
    <location>
        <begin position="310"/>
        <end position="327"/>
    </location>
</feature>
<dbReference type="InterPro" id="IPR008271">
    <property type="entry name" value="Ser/Thr_kinase_AS"/>
</dbReference>
<dbReference type="InterPro" id="IPR011009">
    <property type="entry name" value="Kinase-like_dom_sf"/>
</dbReference>
<evidence type="ECO:0000256" key="5">
    <source>
        <dbReference type="PROSITE-ProRule" id="PRU10141"/>
    </source>
</evidence>
<dbReference type="SMART" id="SM00220">
    <property type="entry name" value="S_TKc"/>
    <property type="match status" value="1"/>
</dbReference>
<dbReference type="Gene3D" id="2.120.10.60">
    <property type="entry name" value="Tricorn protease N-terminal domain"/>
    <property type="match status" value="1"/>
</dbReference>
<dbReference type="PROSITE" id="PS00108">
    <property type="entry name" value="PROTEIN_KINASE_ST"/>
    <property type="match status" value="1"/>
</dbReference>
<keyword evidence="10" id="KW-1185">Reference proteome</keyword>
<evidence type="ECO:0000256" key="6">
    <source>
        <dbReference type="SAM" id="MobiDB-lite"/>
    </source>
</evidence>
<feature type="region of interest" description="Disordered" evidence="6">
    <location>
        <begin position="1"/>
        <end position="25"/>
    </location>
</feature>
<dbReference type="InterPro" id="IPR011659">
    <property type="entry name" value="WD40"/>
</dbReference>
<comment type="caution">
    <text evidence="9">The sequence shown here is derived from an EMBL/GenBank/DDBJ whole genome shotgun (WGS) entry which is preliminary data.</text>
</comment>
<keyword evidence="7" id="KW-0812">Transmembrane</keyword>
<feature type="compositionally biased region" description="Low complexity" evidence="6">
    <location>
        <begin position="7"/>
        <end position="16"/>
    </location>
</feature>
<dbReference type="InterPro" id="IPR017441">
    <property type="entry name" value="Protein_kinase_ATP_BS"/>
</dbReference>
<dbReference type="PANTHER" id="PTHR43289">
    <property type="entry name" value="MITOGEN-ACTIVATED PROTEIN KINASE KINASE KINASE 20-RELATED"/>
    <property type="match status" value="1"/>
</dbReference>
<keyword evidence="7" id="KW-1133">Transmembrane helix</keyword>
<sequence length="696" mass="72160">MESPLSRPRAAAPAPRELGPDDPTRVGRYRIEARIGEGGMGAVYLGRDPGGRAVAVKVVRPDLAGNKVFLARFHDEAANAERVASFCTAQVLEHGEDLGLAYMVTEYIEGPSLLDHVTGTGPLSPGMLHGVAVGVAAALVAIHSAGLVHRDLKPSNVLLSISGPRVIDFGIARALDAASSHTRTGQVVGTPGWFAPEQITANRITTAVDVFAWGCLVAFAASGRNPFGQGSFELLAARAVHAEPELGELPEPLSRLVRSALRKDPEQRPSARDLLLALVGGAGDADVSHTLGASWTTPPVPRPDVTSRDAGGAAPMPHPPAGGAVPVPGSPGGGVGAGPVPHPATAPANELAQTAPSPESERLQQLPHAPTTPSHGTAPPPLRRVRRAPLIGAAALAVVLVAAAGAYFLTRPDDDHRGSNTGAVATGFPAEPMLVRIDTASGWPEDCHADIGTYTPGAAAPTTLVGGPACDVLPERSPDGKYIAFTRTVDGATSAQVMNADGSGVHKVADIAGGRVTWSPDGTRLAYMGGSGGTRQIYTVALATGAVTRLTDDGSAKDDPMWSSTGRIAFWSKKDGAEQIYTLDPDHPSRAWTRLTKDGVRSVDPEWSPDGTKIAYTRGPSATSEIWVMNADGSNARALTTGGLHDMDPGWSRNGRWLCYVRGPVAAPVIHAVRADGTGDRVLTPAGHVLGHPSWS</sequence>
<evidence type="ECO:0000256" key="7">
    <source>
        <dbReference type="SAM" id="Phobius"/>
    </source>
</evidence>
<keyword evidence="7" id="KW-0472">Membrane</keyword>
<protein>
    <submittedName>
        <fullName evidence="9">Protein kinase</fullName>
    </submittedName>
</protein>
<evidence type="ECO:0000313" key="9">
    <source>
        <dbReference type="EMBL" id="MWA01013.1"/>
    </source>
</evidence>
<dbReference type="InterPro" id="IPR011042">
    <property type="entry name" value="6-blade_b-propeller_TolB-like"/>
</dbReference>
<dbReference type="Gene3D" id="2.120.10.30">
    <property type="entry name" value="TolB, C-terminal domain"/>
    <property type="match status" value="2"/>
</dbReference>
<keyword evidence="2 5" id="KW-0547">Nucleotide-binding</keyword>
<accession>A0A6I4M5D5</accession>
<dbReference type="SUPFAM" id="SSF69304">
    <property type="entry name" value="Tricorn protease N-terminal domain"/>
    <property type="match status" value="1"/>
</dbReference>
<dbReference type="SUPFAM" id="SSF56112">
    <property type="entry name" value="Protein kinase-like (PK-like)"/>
    <property type="match status" value="1"/>
</dbReference>
<dbReference type="InterPro" id="IPR000719">
    <property type="entry name" value="Prot_kinase_dom"/>
</dbReference>
<dbReference type="GO" id="GO:0004674">
    <property type="term" value="F:protein serine/threonine kinase activity"/>
    <property type="evidence" value="ECO:0007669"/>
    <property type="project" value="TreeGrafter"/>
</dbReference>
<dbReference type="GO" id="GO:0005524">
    <property type="term" value="F:ATP binding"/>
    <property type="evidence" value="ECO:0007669"/>
    <property type="project" value="UniProtKB-UniRule"/>
</dbReference>
<dbReference type="PROSITE" id="PS50011">
    <property type="entry name" value="PROTEIN_KINASE_DOM"/>
    <property type="match status" value="1"/>
</dbReference>
<name>A0A6I4M5D5_9ACTN</name>
<dbReference type="EMBL" id="WBMS02000007">
    <property type="protein sequence ID" value="MWA01013.1"/>
    <property type="molecule type" value="Genomic_DNA"/>
</dbReference>